<reference evidence="9 10" key="1">
    <citation type="submission" date="2018-11" db="EMBL/GenBank/DDBJ databases">
        <title>Genome sequence of Saitozyma podzolica DSM 27192.</title>
        <authorList>
            <person name="Aliyu H."/>
            <person name="Gorte O."/>
            <person name="Ochsenreither K."/>
        </authorList>
    </citation>
    <scope>NUCLEOTIDE SEQUENCE [LARGE SCALE GENOMIC DNA]</scope>
    <source>
        <strain evidence="9 10">DSM 27192</strain>
    </source>
</reference>
<protein>
    <recommendedName>
        <fullName evidence="8">Major facilitator superfamily (MFS) profile domain-containing protein</fullName>
    </recommendedName>
</protein>
<dbReference type="InterPro" id="IPR020846">
    <property type="entry name" value="MFS_dom"/>
</dbReference>
<comment type="caution">
    <text evidence="9">The sequence shown here is derived from an EMBL/GenBank/DDBJ whole genome shotgun (WGS) entry which is preliminary data.</text>
</comment>
<feature type="transmembrane region" description="Helical" evidence="7">
    <location>
        <begin position="357"/>
        <end position="378"/>
    </location>
</feature>
<comment type="subcellular location">
    <subcellularLocation>
        <location evidence="1">Membrane</location>
        <topology evidence="1">Multi-pass membrane protein</topology>
    </subcellularLocation>
</comment>
<sequence length="576" mass="62363">MHSSAMSTSSSASVMDAHHSVDSQSYPIESPSMMSDISDKAITPGTTTVNLLATANTSTMGDTEKSSQSGAARVGAEIKMNKGRKWLLLTIFSLAQFLDLLGRSGLLGLVSKIIKDLDLAYETSAWVVTSFSATFGCFLLMWGRVADLFSPKSVFVLGFGMMGVFSLLCSFMTNQYAYYSMRAITGIFAAATIPSAYRLIMAVFEPEEAKAAITVFSLTGAIGNALGLIVGGVFGIDTAGGQMANWRWFFRFICALSLPFALLSWLLVPKLEGSRAKVPLREKLAQFDLIGTFATTASMMMLILALTFGAAYGWGTAKFIVPFILTWVLLGFFFLWERRLPEGAALIPPKTWKLPNVALLTFVGIGVFQYWPVVQLPLLERWEIYEQTTVILAAVRILPMGLAAFLPAIVVTPLLPRINVRYLIVTGFVLAAVGLIPLIYSNHGAVHGSDYWRHFFPGLVVGSLGMCFAYIGVNMTIIMSVPPQMAGVISGLAQMVYQVGAVTGLSIQAGLLTVHPGDVSNWSNIQTSYWFDFGWALVCGALVLVLYRDVQGSSGNERVEVGSVELGKARGEGEAH</sequence>
<dbReference type="PANTHER" id="PTHR42718">
    <property type="entry name" value="MAJOR FACILITATOR SUPERFAMILY MULTIDRUG TRANSPORTER MFSC"/>
    <property type="match status" value="1"/>
</dbReference>
<evidence type="ECO:0000256" key="7">
    <source>
        <dbReference type="SAM" id="Phobius"/>
    </source>
</evidence>
<dbReference type="STRING" id="1890683.A0A427Y3B3"/>
<accession>A0A427Y3B3</accession>
<feature type="transmembrane region" description="Helical" evidence="7">
    <location>
        <begin position="154"/>
        <end position="173"/>
    </location>
</feature>
<feature type="transmembrane region" description="Helical" evidence="7">
    <location>
        <begin position="422"/>
        <end position="440"/>
    </location>
</feature>
<organism evidence="9 10">
    <name type="scientific">Saitozyma podzolica</name>
    <dbReference type="NCBI Taxonomy" id="1890683"/>
    <lineage>
        <taxon>Eukaryota</taxon>
        <taxon>Fungi</taxon>
        <taxon>Dikarya</taxon>
        <taxon>Basidiomycota</taxon>
        <taxon>Agaricomycotina</taxon>
        <taxon>Tremellomycetes</taxon>
        <taxon>Tremellales</taxon>
        <taxon>Trimorphomycetaceae</taxon>
        <taxon>Saitozyma</taxon>
    </lineage>
</organism>
<dbReference type="EMBL" id="RSCD01000019">
    <property type="protein sequence ID" value="RSH85559.1"/>
    <property type="molecule type" value="Genomic_DNA"/>
</dbReference>
<dbReference type="Proteomes" id="UP000279259">
    <property type="component" value="Unassembled WGS sequence"/>
</dbReference>
<dbReference type="OrthoDB" id="440755at2759"/>
<evidence type="ECO:0000259" key="8">
    <source>
        <dbReference type="PROSITE" id="PS50850"/>
    </source>
</evidence>
<feature type="transmembrane region" description="Helical" evidence="7">
    <location>
        <begin position="179"/>
        <end position="200"/>
    </location>
</feature>
<dbReference type="GO" id="GO:0022857">
    <property type="term" value="F:transmembrane transporter activity"/>
    <property type="evidence" value="ECO:0007669"/>
    <property type="project" value="InterPro"/>
</dbReference>
<keyword evidence="10" id="KW-1185">Reference proteome</keyword>
<evidence type="ECO:0000256" key="3">
    <source>
        <dbReference type="ARBA" id="ARBA00022692"/>
    </source>
</evidence>
<evidence type="ECO:0000256" key="6">
    <source>
        <dbReference type="SAM" id="MobiDB-lite"/>
    </source>
</evidence>
<feature type="transmembrane region" description="Helical" evidence="7">
    <location>
        <begin position="390"/>
        <end position="415"/>
    </location>
</feature>
<dbReference type="Gene3D" id="1.20.1250.20">
    <property type="entry name" value="MFS general substrate transporter like domains"/>
    <property type="match status" value="2"/>
</dbReference>
<proteinExistence type="predicted"/>
<feature type="transmembrane region" description="Helical" evidence="7">
    <location>
        <begin position="212"/>
        <end position="236"/>
    </location>
</feature>
<dbReference type="GO" id="GO:0016020">
    <property type="term" value="C:membrane"/>
    <property type="evidence" value="ECO:0007669"/>
    <property type="project" value="UniProtKB-SubCell"/>
</dbReference>
<evidence type="ECO:0000256" key="2">
    <source>
        <dbReference type="ARBA" id="ARBA00022448"/>
    </source>
</evidence>
<dbReference type="AlphaFoldDB" id="A0A427Y3B3"/>
<feature type="transmembrane region" description="Helical" evidence="7">
    <location>
        <begin position="86"/>
        <end position="111"/>
    </location>
</feature>
<feature type="transmembrane region" description="Helical" evidence="7">
    <location>
        <begin position="485"/>
        <end position="509"/>
    </location>
</feature>
<dbReference type="PROSITE" id="PS50850">
    <property type="entry name" value="MFS"/>
    <property type="match status" value="1"/>
</dbReference>
<keyword evidence="4 7" id="KW-1133">Transmembrane helix</keyword>
<dbReference type="PANTHER" id="PTHR42718:SF9">
    <property type="entry name" value="MAJOR FACILITATOR SUPERFAMILY MULTIDRUG TRANSPORTER MFSC"/>
    <property type="match status" value="1"/>
</dbReference>
<feature type="domain" description="Major facilitator superfamily (MFS) profile" evidence="8">
    <location>
        <begin position="88"/>
        <end position="551"/>
    </location>
</feature>
<keyword evidence="2" id="KW-0813">Transport</keyword>
<feature type="transmembrane region" description="Helical" evidence="7">
    <location>
        <begin position="319"/>
        <end position="336"/>
    </location>
</feature>
<evidence type="ECO:0000256" key="4">
    <source>
        <dbReference type="ARBA" id="ARBA00022989"/>
    </source>
</evidence>
<feature type="transmembrane region" description="Helical" evidence="7">
    <location>
        <begin position="123"/>
        <end position="142"/>
    </location>
</feature>
<gene>
    <name evidence="9" type="ORF">EHS25_003698</name>
</gene>
<feature type="compositionally biased region" description="Low complexity" evidence="6">
    <location>
        <begin position="1"/>
        <end position="13"/>
    </location>
</feature>
<evidence type="ECO:0000313" key="10">
    <source>
        <dbReference type="Proteomes" id="UP000279259"/>
    </source>
</evidence>
<dbReference type="InterPro" id="IPR036259">
    <property type="entry name" value="MFS_trans_sf"/>
</dbReference>
<evidence type="ECO:0000256" key="1">
    <source>
        <dbReference type="ARBA" id="ARBA00004141"/>
    </source>
</evidence>
<feature type="region of interest" description="Disordered" evidence="6">
    <location>
        <begin position="1"/>
        <end position="28"/>
    </location>
</feature>
<name>A0A427Y3B3_9TREE</name>
<feature type="transmembrane region" description="Helical" evidence="7">
    <location>
        <begin position="289"/>
        <end position="313"/>
    </location>
</feature>
<feature type="transmembrane region" description="Helical" evidence="7">
    <location>
        <begin position="529"/>
        <end position="547"/>
    </location>
</feature>
<feature type="transmembrane region" description="Helical" evidence="7">
    <location>
        <begin position="248"/>
        <end position="268"/>
    </location>
</feature>
<evidence type="ECO:0000256" key="5">
    <source>
        <dbReference type="ARBA" id="ARBA00023136"/>
    </source>
</evidence>
<keyword evidence="3 7" id="KW-0812">Transmembrane</keyword>
<keyword evidence="5 7" id="KW-0472">Membrane</keyword>
<feature type="transmembrane region" description="Helical" evidence="7">
    <location>
        <begin position="452"/>
        <end position="473"/>
    </location>
</feature>
<dbReference type="InterPro" id="IPR011701">
    <property type="entry name" value="MFS"/>
</dbReference>
<dbReference type="SUPFAM" id="SSF103473">
    <property type="entry name" value="MFS general substrate transporter"/>
    <property type="match status" value="2"/>
</dbReference>
<dbReference type="Pfam" id="PF07690">
    <property type="entry name" value="MFS_1"/>
    <property type="match status" value="1"/>
</dbReference>
<evidence type="ECO:0000313" key="9">
    <source>
        <dbReference type="EMBL" id="RSH85559.1"/>
    </source>
</evidence>